<sequence length="156" mass="17523">MPRWSYRLGKQRKADRDTLAQAKALVPMRYARFVPADDPALRYGLALNDAGFFWEAHEILEAVWKVAPQRGRDRILLRACIQVANANLKLSLHRPRAAYRLLQDALSELDELAMRPPAGIAGSFSEHFPVAMLASALAHQLAVDEAEWGPVKIVRI</sequence>
<dbReference type="AlphaFoldDB" id="A0A7G6U940"/>
<dbReference type="SUPFAM" id="SSF140663">
    <property type="entry name" value="TTHA0068-like"/>
    <property type="match status" value="1"/>
</dbReference>
<dbReference type="InterPro" id="IPR023203">
    <property type="entry name" value="TTHA0068_sf"/>
</dbReference>
<evidence type="ECO:0000313" key="1">
    <source>
        <dbReference type="EMBL" id="QND75522.1"/>
    </source>
</evidence>
<evidence type="ECO:0000313" key="2">
    <source>
        <dbReference type="Proteomes" id="UP000515291"/>
    </source>
</evidence>
<dbReference type="InterPro" id="IPR005500">
    <property type="entry name" value="DUF309"/>
</dbReference>
<name>A0A7G6U940_9BRAD</name>
<proteinExistence type="predicted"/>
<dbReference type="Pfam" id="PF03745">
    <property type="entry name" value="DUF309"/>
    <property type="match status" value="1"/>
</dbReference>
<reference evidence="2" key="1">
    <citation type="journal article" date="2020" name="Mol. Plant Microbe">
        <title>Rhizobial microsymbionts of the narrowly endemic Oxytropis species growing in Kamchatka are characterized by significant genetic diversity and possess a set of genes that are associated with T3SS and T6SS secretion systems and can affect the development of symbiosis.</title>
        <authorList>
            <person name="Safronova V."/>
            <person name="Guro P."/>
            <person name="Sazanova A."/>
            <person name="Kuznetsova I."/>
            <person name="Belimov A."/>
            <person name="Yakubov V."/>
            <person name="Chirak E."/>
            <person name="Afonin A."/>
            <person name="Gogolev Y."/>
            <person name="Andronov E."/>
            <person name="Tikhonovich I."/>
        </authorList>
    </citation>
    <scope>NUCLEOTIDE SEQUENCE [LARGE SCALE GENOMIC DNA]</scope>
    <source>
        <strain evidence="2">581</strain>
    </source>
</reference>
<dbReference type="Proteomes" id="UP000515291">
    <property type="component" value="Chromosome"/>
</dbReference>
<dbReference type="KEGG" id="trb:HB776_18415"/>
<protein>
    <submittedName>
        <fullName evidence="1">DUF309 domain-containing protein</fullName>
    </submittedName>
</protein>
<dbReference type="EMBL" id="CP050292">
    <property type="protein sequence ID" value="QND75522.1"/>
    <property type="molecule type" value="Genomic_DNA"/>
</dbReference>
<gene>
    <name evidence="1" type="ORF">HB776_18415</name>
</gene>
<organism evidence="1 2">
    <name type="scientific">Tardiphaga robiniae</name>
    <dbReference type="NCBI Taxonomy" id="943830"/>
    <lineage>
        <taxon>Bacteria</taxon>
        <taxon>Pseudomonadati</taxon>
        <taxon>Pseudomonadota</taxon>
        <taxon>Alphaproteobacteria</taxon>
        <taxon>Hyphomicrobiales</taxon>
        <taxon>Nitrobacteraceae</taxon>
        <taxon>Tardiphaga</taxon>
    </lineage>
</organism>
<dbReference type="Gene3D" id="1.10.3450.10">
    <property type="entry name" value="TTHA0068-like"/>
    <property type="match status" value="1"/>
</dbReference>
<accession>A0A7G6U940</accession>